<sequence length="313" mass="33870">MFGYIVRRSVMTIPVMGVVALIVFALLHFAPGDPAAIMAGDSASPAQLAEIRARLGLDQPLHIQFFYWLGQLGQGHFGTSLHSHKPVAEMISSRIGPTLSLAVTTMTFSLLVAIPMGVYAAWARGRLSDRLVMMMAVLGFSTPVFVTGYALIYLFSLNAGWFPVQGFTPLATDPVRFLQTATLPTLTLSAVYVALIARITRSSVLEILGEDFIRTARAKGVPEARVVLRHALRNAAVPIVTVAGSGAAFLISGVVVTESVFNIPGLGRLMVESVLARDYPLIQSLMLLLSLIYILINLAVDVLYMVFDPRIRA</sequence>
<evidence type="ECO:0000259" key="8">
    <source>
        <dbReference type="PROSITE" id="PS50928"/>
    </source>
</evidence>
<keyword evidence="6 7" id="KW-0472">Membrane</keyword>
<dbReference type="Proteomes" id="UP000594015">
    <property type="component" value="Chromosome"/>
</dbReference>
<feature type="transmembrane region" description="Helical" evidence="7">
    <location>
        <begin position="235"/>
        <end position="261"/>
    </location>
</feature>
<feature type="transmembrane region" description="Helical" evidence="7">
    <location>
        <begin position="281"/>
        <end position="307"/>
    </location>
</feature>
<accession>A0AAE7NLT9</accession>
<dbReference type="KEGG" id="barh:WN72_19945"/>
<dbReference type="RefSeq" id="WP_092216383.1">
    <property type="nucleotide sequence ID" value="NZ_CP030050.1"/>
</dbReference>
<feature type="transmembrane region" description="Helical" evidence="7">
    <location>
        <begin position="99"/>
        <end position="122"/>
    </location>
</feature>
<dbReference type="EMBL" id="CP030050">
    <property type="protein sequence ID" value="QOZ68323.1"/>
    <property type="molecule type" value="Genomic_DNA"/>
</dbReference>
<evidence type="ECO:0000256" key="6">
    <source>
        <dbReference type="ARBA" id="ARBA00023136"/>
    </source>
</evidence>
<dbReference type="InterPro" id="IPR035906">
    <property type="entry name" value="MetI-like_sf"/>
</dbReference>
<organism evidence="9 10">
    <name type="scientific">Bradyrhizobium arachidis</name>
    <dbReference type="NCBI Taxonomy" id="858423"/>
    <lineage>
        <taxon>Bacteria</taxon>
        <taxon>Pseudomonadati</taxon>
        <taxon>Pseudomonadota</taxon>
        <taxon>Alphaproteobacteria</taxon>
        <taxon>Hyphomicrobiales</taxon>
        <taxon>Nitrobacteraceae</taxon>
        <taxon>Bradyrhizobium</taxon>
    </lineage>
</organism>
<dbReference type="AlphaFoldDB" id="A0AAE7NLT9"/>
<evidence type="ECO:0000256" key="3">
    <source>
        <dbReference type="ARBA" id="ARBA00022475"/>
    </source>
</evidence>
<evidence type="ECO:0000313" key="10">
    <source>
        <dbReference type="Proteomes" id="UP000594015"/>
    </source>
</evidence>
<keyword evidence="2 7" id="KW-0813">Transport</keyword>
<dbReference type="Pfam" id="PF19300">
    <property type="entry name" value="BPD_transp_1_N"/>
    <property type="match status" value="1"/>
</dbReference>
<comment type="subcellular location">
    <subcellularLocation>
        <location evidence="1 7">Cell membrane</location>
        <topology evidence="1 7">Multi-pass membrane protein</topology>
    </subcellularLocation>
</comment>
<evidence type="ECO:0000256" key="5">
    <source>
        <dbReference type="ARBA" id="ARBA00022989"/>
    </source>
</evidence>
<dbReference type="Pfam" id="PF00528">
    <property type="entry name" value="BPD_transp_1"/>
    <property type="match status" value="1"/>
</dbReference>
<protein>
    <submittedName>
        <fullName evidence="9">ABC transporter permease</fullName>
    </submittedName>
</protein>
<evidence type="ECO:0000256" key="7">
    <source>
        <dbReference type="RuleBase" id="RU363032"/>
    </source>
</evidence>
<gene>
    <name evidence="9" type="ORF">WN72_19945</name>
</gene>
<feature type="transmembrane region" description="Helical" evidence="7">
    <location>
        <begin position="12"/>
        <end position="30"/>
    </location>
</feature>
<evidence type="ECO:0000313" key="9">
    <source>
        <dbReference type="EMBL" id="QOZ68323.1"/>
    </source>
</evidence>
<proteinExistence type="inferred from homology"/>
<keyword evidence="4 7" id="KW-0812">Transmembrane</keyword>
<dbReference type="SUPFAM" id="SSF161098">
    <property type="entry name" value="MetI-like"/>
    <property type="match status" value="1"/>
</dbReference>
<dbReference type="PANTHER" id="PTHR43163:SF3">
    <property type="entry name" value="PEPTIDE ABC TRANSPORTER PERMEASE PROTEIN"/>
    <property type="match status" value="1"/>
</dbReference>
<keyword evidence="5 7" id="KW-1133">Transmembrane helix</keyword>
<feature type="domain" description="ABC transmembrane type-1" evidence="8">
    <location>
        <begin position="95"/>
        <end position="304"/>
    </location>
</feature>
<feature type="transmembrane region" description="Helical" evidence="7">
    <location>
        <begin position="177"/>
        <end position="197"/>
    </location>
</feature>
<evidence type="ECO:0000256" key="2">
    <source>
        <dbReference type="ARBA" id="ARBA00022448"/>
    </source>
</evidence>
<keyword evidence="3" id="KW-1003">Cell membrane</keyword>
<evidence type="ECO:0000256" key="4">
    <source>
        <dbReference type="ARBA" id="ARBA00022692"/>
    </source>
</evidence>
<dbReference type="InterPro" id="IPR000515">
    <property type="entry name" value="MetI-like"/>
</dbReference>
<evidence type="ECO:0000256" key="1">
    <source>
        <dbReference type="ARBA" id="ARBA00004651"/>
    </source>
</evidence>
<dbReference type="GO" id="GO:0005886">
    <property type="term" value="C:plasma membrane"/>
    <property type="evidence" value="ECO:0007669"/>
    <property type="project" value="UniProtKB-SubCell"/>
</dbReference>
<dbReference type="InterPro" id="IPR045621">
    <property type="entry name" value="BPD_transp_1_N"/>
</dbReference>
<reference evidence="9 10" key="1">
    <citation type="submission" date="2018-06" db="EMBL/GenBank/DDBJ databases">
        <title>Comparative genomics of Bradyrhizobium nodulating Arachidis hypogaea.</title>
        <authorList>
            <person name="Li Y."/>
        </authorList>
    </citation>
    <scope>NUCLEOTIDE SEQUENCE [LARGE SCALE GENOMIC DNA]</scope>
    <source>
        <strain evidence="9 10">CCBAU 051107</strain>
    </source>
</reference>
<comment type="similarity">
    <text evidence="7">Belongs to the binding-protein-dependent transport system permease family.</text>
</comment>
<dbReference type="PROSITE" id="PS50928">
    <property type="entry name" value="ABC_TM1"/>
    <property type="match status" value="1"/>
</dbReference>
<dbReference type="CDD" id="cd06261">
    <property type="entry name" value="TM_PBP2"/>
    <property type="match status" value="1"/>
</dbReference>
<dbReference type="Gene3D" id="1.10.3720.10">
    <property type="entry name" value="MetI-like"/>
    <property type="match status" value="1"/>
</dbReference>
<dbReference type="PANTHER" id="PTHR43163">
    <property type="entry name" value="DIPEPTIDE TRANSPORT SYSTEM PERMEASE PROTEIN DPPB-RELATED"/>
    <property type="match status" value="1"/>
</dbReference>
<name>A0AAE7NLT9_9BRAD</name>
<feature type="transmembrane region" description="Helical" evidence="7">
    <location>
        <begin position="134"/>
        <end position="157"/>
    </location>
</feature>
<dbReference type="GO" id="GO:0055085">
    <property type="term" value="P:transmembrane transport"/>
    <property type="evidence" value="ECO:0007669"/>
    <property type="project" value="InterPro"/>
</dbReference>